<dbReference type="GO" id="GO:0016705">
    <property type="term" value="F:oxidoreductase activity, acting on paired donors, with incorporation or reduction of molecular oxygen"/>
    <property type="evidence" value="ECO:0007669"/>
    <property type="project" value="InterPro"/>
</dbReference>
<dbReference type="EMBL" id="SZZH01000007">
    <property type="protein sequence ID" value="TKV56358.1"/>
    <property type="molecule type" value="Genomic_DNA"/>
</dbReference>
<dbReference type="InterPro" id="IPR011251">
    <property type="entry name" value="Luciferase-like_dom"/>
</dbReference>
<keyword evidence="1" id="KW-0560">Oxidoreductase</keyword>
<dbReference type="OrthoDB" id="3621573at2"/>
<dbReference type="InterPro" id="IPR036661">
    <property type="entry name" value="Luciferase-like_sf"/>
</dbReference>
<name>A0A4U6Q912_9ACTN</name>
<feature type="domain" description="Luciferase-like" evidence="2">
    <location>
        <begin position="16"/>
        <end position="289"/>
    </location>
</feature>
<evidence type="ECO:0000256" key="1">
    <source>
        <dbReference type="ARBA" id="ARBA00023002"/>
    </source>
</evidence>
<dbReference type="SUPFAM" id="SSF51679">
    <property type="entry name" value="Bacterial luciferase-like"/>
    <property type="match status" value="1"/>
</dbReference>
<dbReference type="PANTHER" id="PTHR43244:SF1">
    <property type="entry name" value="5,10-METHYLENETETRAHYDROMETHANOPTERIN REDUCTASE"/>
    <property type="match status" value="1"/>
</dbReference>
<dbReference type="Pfam" id="PF00296">
    <property type="entry name" value="Bac_luciferase"/>
    <property type="match status" value="1"/>
</dbReference>
<gene>
    <name evidence="3" type="ORF">FDO65_20575</name>
</gene>
<proteinExistence type="predicted"/>
<protein>
    <submittedName>
        <fullName evidence="3">LLM class flavin-dependent oxidoreductase</fullName>
    </submittedName>
</protein>
<evidence type="ECO:0000313" key="4">
    <source>
        <dbReference type="Proteomes" id="UP000306985"/>
    </source>
</evidence>
<evidence type="ECO:0000313" key="3">
    <source>
        <dbReference type="EMBL" id="TKV56358.1"/>
    </source>
</evidence>
<dbReference type="Gene3D" id="3.20.20.30">
    <property type="entry name" value="Luciferase-like domain"/>
    <property type="match status" value="1"/>
</dbReference>
<dbReference type="InterPro" id="IPR050564">
    <property type="entry name" value="F420-G6PD/mer"/>
</dbReference>
<evidence type="ECO:0000259" key="2">
    <source>
        <dbReference type="Pfam" id="PF00296"/>
    </source>
</evidence>
<dbReference type="RefSeq" id="WP_137451627.1">
    <property type="nucleotide sequence ID" value="NZ_SZZH01000007.1"/>
</dbReference>
<organism evidence="3 4">
    <name type="scientific">Nakamurella flava</name>
    <dbReference type="NCBI Taxonomy" id="2576308"/>
    <lineage>
        <taxon>Bacteria</taxon>
        <taxon>Bacillati</taxon>
        <taxon>Actinomycetota</taxon>
        <taxon>Actinomycetes</taxon>
        <taxon>Nakamurellales</taxon>
        <taxon>Nakamurellaceae</taxon>
        <taxon>Nakamurella</taxon>
    </lineage>
</organism>
<dbReference type="AlphaFoldDB" id="A0A4U6Q912"/>
<sequence length="320" mass="33229">MSDISILAPVAPLRAEQLLPYAALVQWTAARRLWQGQTLAVDPAVSFAAVAGGGFRVPCATGVTLMPMRHPVEAALQARTLAAVTGHPYVAGFGPGARSFQQSVLGRPYVSQLTATREYLTTVRSVLDGGGGPGRGDYVHCDTGLAPLPAPPVEVGVGVLRSGMAGLAGEVADVAITWLAPAAHLRDTLLPALRAGAARAGRPAPRVAAMVPIAIRRADRDLATIVLASNSAHLRLPHYVDMLGRAGIPIDPTDPAGSARRLVDGDGFLFDDLDGLVKKVRAYVDAGVDEVVLNVSGVCQTEGAGAALRELETLVREVAP</sequence>
<dbReference type="Proteomes" id="UP000306985">
    <property type="component" value="Unassembled WGS sequence"/>
</dbReference>
<accession>A0A4U6Q912</accession>
<dbReference type="PANTHER" id="PTHR43244">
    <property type="match status" value="1"/>
</dbReference>
<comment type="caution">
    <text evidence="3">The sequence shown here is derived from an EMBL/GenBank/DDBJ whole genome shotgun (WGS) entry which is preliminary data.</text>
</comment>
<reference evidence="3 4" key="1">
    <citation type="submission" date="2019-05" db="EMBL/GenBank/DDBJ databases">
        <title>Nakamurella sp. N5BH11, whole genome shotgun sequence.</title>
        <authorList>
            <person name="Tuo L."/>
        </authorList>
    </citation>
    <scope>NUCLEOTIDE SEQUENCE [LARGE SCALE GENOMIC DNA]</scope>
    <source>
        <strain evidence="3 4">N5BH11</strain>
    </source>
</reference>
<keyword evidence="4" id="KW-1185">Reference proteome</keyword>